<protein>
    <submittedName>
        <fullName evidence="2">Smr/MutS family protein</fullName>
    </submittedName>
</protein>
<feature type="domain" description="Smr" evidence="1">
    <location>
        <begin position="4"/>
        <end position="49"/>
    </location>
</feature>
<dbReference type="RefSeq" id="WP_147664117.1">
    <property type="nucleotide sequence ID" value="NZ_CP042905.2"/>
</dbReference>
<accession>A0A5B9DEI5</accession>
<reference evidence="2 3" key="2">
    <citation type="journal article" date="2024" name="Int. J. Syst. Evol. Microbiol.">
        <title>Promethearchaeum syntrophicum gen. nov., sp. nov., an anaerobic, obligately syntrophic archaeon, the first isolate of the lineage 'Asgard' archaea, and proposal of the new archaeal phylum Promethearchaeota phyl. nov. and kingdom Promethearchaeati regn. nov.</title>
        <authorList>
            <person name="Imachi H."/>
            <person name="Nobu M.K."/>
            <person name="Kato S."/>
            <person name="Takaki Y."/>
            <person name="Miyazaki M."/>
            <person name="Miyata M."/>
            <person name="Ogawara M."/>
            <person name="Saito Y."/>
            <person name="Sakai S."/>
            <person name="Tahara Y.O."/>
            <person name="Takano Y."/>
            <person name="Tasumi E."/>
            <person name="Uematsu K."/>
            <person name="Yoshimura T."/>
            <person name="Itoh T."/>
            <person name="Ohkuma M."/>
            <person name="Takai K."/>
        </authorList>
    </citation>
    <scope>NUCLEOTIDE SEQUENCE [LARGE SCALE GENOMIC DNA]</scope>
    <source>
        <strain evidence="2 3">MK-D1</strain>
    </source>
</reference>
<dbReference type="GeneID" id="41331015"/>
<organism evidence="2 3">
    <name type="scientific">Promethearchaeum syntrophicum</name>
    <dbReference type="NCBI Taxonomy" id="2594042"/>
    <lineage>
        <taxon>Archaea</taxon>
        <taxon>Promethearchaeati</taxon>
        <taxon>Promethearchaeota</taxon>
        <taxon>Promethearchaeia</taxon>
        <taxon>Promethearchaeales</taxon>
        <taxon>Promethearchaeaceae</taxon>
        <taxon>Promethearchaeum</taxon>
    </lineage>
</organism>
<dbReference type="Pfam" id="PF01713">
    <property type="entry name" value="Smr"/>
    <property type="match status" value="1"/>
</dbReference>
<dbReference type="Gene3D" id="3.30.1370.110">
    <property type="match status" value="1"/>
</dbReference>
<evidence type="ECO:0000313" key="2">
    <source>
        <dbReference type="EMBL" id="QEE17210.1"/>
    </source>
</evidence>
<dbReference type="InterPro" id="IPR036063">
    <property type="entry name" value="Smr_dom_sf"/>
</dbReference>
<keyword evidence="3" id="KW-1185">Reference proteome</keyword>
<dbReference type="EMBL" id="CP042905">
    <property type="protein sequence ID" value="QEE17210.1"/>
    <property type="molecule type" value="Genomic_DNA"/>
</dbReference>
<sequence length="82" mass="9525">MECDLHGYELTDAIIEVFHALEECTVTEDQYLTLVHGYTRGSVLRNYFRSKRFLQVAAREGHRLQSIKTPNPGQTRFLLKVL</sequence>
<proteinExistence type="predicted"/>
<dbReference type="InterPro" id="IPR002625">
    <property type="entry name" value="Smr_dom"/>
</dbReference>
<dbReference type="KEGG" id="psyt:DSAG12_03042"/>
<evidence type="ECO:0000313" key="3">
    <source>
        <dbReference type="Proteomes" id="UP000321408"/>
    </source>
</evidence>
<name>A0A5B9DEI5_9ARCH</name>
<dbReference type="Proteomes" id="UP000321408">
    <property type="component" value="Chromosome"/>
</dbReference>
<evidence type="ECO:0000259" key="1">
    <source>
        <dbReference type="Pfam" id="PF01713"/>
    </source>
</evidence>
<dbReference type="AlphaFoldDB" id="A0A5B9DEI5"/>
<reference evidence="2 3" key="1">
    <citation type="journal article" date="2020" name="Nature">
        <title>Isolation of an archaeon at the prokaryote-eukaryote interface.</title>
        <authorList>
            <person name="Imachi H."/>
            <person name="Nobu M.K."/>
            <person name="Nakahara N."/>
            <person name="Morono Y."/>
            <person name="Ogawara M."/>
            <person name="Takaki Y."/>
            <person name="Takano Y."/>
            <person name="Uematsu K."/>
            <person name="Ikuta T."/>
            <person name="Ito M."/>
            <person name="Matsui Y."/>
            <person name="Miyazaki M."/>
            <person name="Murata K."/>
            <person name="Saito Y."/>
            <person name="Sakai S."/>
            <person name="Song C."/>
            <person name="Tasumi E."/>
            <person name="Yamanaka Y."/>
            <person name="Yamaguchi T."/>
            <person name="Kamagata Y."/>
            <person name="Tamaki H."/>
            <person name="Takai K."/>
        </authorList>
    </citation>
    <scope>NUCLEOTIDE SEQUENCE [LARGE SCALE GENOMIC DNA]</scope>
    <source>
        <strain evidence="2 3">MK-D1</strain>
    </source>
</reference>
<gene>
    <name evidence="2" type="ORF">DSAG12_03042</name>
</gene>